<sequence length="233" mass="26426">MFSLQDLLNNSTNYDAYIIKNGADPKDFKNTKEKFIYLVKVGLSEDKISKDEVQLASSKYFNDSVFSSCSLYEICLKVFNGTISEIKDSIKTFKSGETSDDEIIFKIEFLDHLNLKFALYTSNNQIPSYMQNSITSSPSVRKCGIKNPYRSPNSLTSTPARKKSQTNINYQTPFCITRSPSYTSNINSVVDIREELKGFRFPEFDEIGGDEKKFLSEEMKTLRQKSLSGSDGS</sequence>
<protein>
    <submittedName>
        <fullName evidence="1">Uncharacterized protein</fullName>
    </submittedName>
</protein>
<name>A0A6C0BCV6_9ZZZZ</name>
<reference evidence="1" key="1">
    <citation type="journal article" date="2020" name="Nature">
        <title>Giant virus diversity and host interactions through global metagenomics.</title>
        <authorList>
            <person name="Schulz F."/>
            <person name="Roux S."/>
            <person name="Paez-Espino D."/>
            <person name="Jungbluth S."/>
            <person name="Walsh D.A."/>
            <person name="Denef V.J."/>
            <person name="McMahon K.D."/>
            <person name="Konstantinidis K.T."/>
            <person name="Eloe-Fadrosh E.A."/>
            <person name="Kyrpides N.C."/>
            <person name="Woyke T."/>
        </authorList>
    </citation>
    <scope>NUCLEOTIDE SEQUENCE</scope>
    <source>
        <strain evidence="1">GVMAG-M-3300010160-4</strain>
    </source>
</reference>
<organism evidence="1">
    <name type="scientific">viral metagenome</name>
    <dbReference type="NCBI Taxonomy" id="1070528"/>
    <lineage>
        <taxon>unclassified sequences</taxon>
        <taxon>metagenomes</taxon>
        <taxon>organismal metagenomes</taxon>
    </lineage>
</organism>
<proteinExistence type="predicted"/>
<dbReference type="AlphaFoldDB" id="A0A6C0BCV6"/>
<dbReference type="EMBL" id="MN739121">
    <property type="protein sequence ID" value="QHS89946.1"/>
    <property type="molecule type" value="Genomic_DNA"/>
</dbReference>
<accession>A0A6C0BCV6</accession>
<evidence type="ECO:0000313" key="1">
    <source>
        <dbReference type="EMBL" id="QHS89946.1"/>
    </source>
</evidence>